<dbReference type="eggNOG" id="ENOG502T7CU">
    <property type="taxonomic scope" value="Eukaryota"/>
</dbReference>
<accession>A0A212EKE7</accession>
<protein>
    <submittedName>
        <fullName evidence="2">Ociad protein isoform 1</fullName>
    </submittedName>
</protein>
<dbReference type="PANTHER" id="PTHR13336">
    <property type="entry name" value="OVARIAN CARCINOMA IMMUNOREACTIVE ANTIGEN"/>
    <property type="match status" value="1"/>
</dbReference>
<sequence>MSDKTKNEKEESCDKPESKWTCPEARNVTHPLRYYEFSPDEIKALEECDRESFYQRCVPFSSVFAATTYACVKNGVLKSNPHFGAFPKVMLAAILGHYYGRISYLMECDKKLRRLPSDSHLGNVMRQYYIEKQNDSDPKKKK</sequence>
<dbReference type="InterPro" id="IPR009764">
    <property type="entry name" value="OCIA_dom"/>
</dbReference>
<dbReference type="InParanoid" id="A0A212EKE7"/>
<dbReference type="KEGG" id="dpl:KGM_202994"/>
<dbReference type="PANTHER" id="PTHR13336:SF3">
    <property type="entry name" value="OCIA DOMAIN-CONTAINING PROTEIN 1"/>
    <property type="match status" value="1"/>
</dbReference>
<organism evidence="2 3">
    <name type="scientific">Danaus plexippus plexippus</name>
    <dbReference type="NCBI Taxonomy" id="278856"/>
    <lineage>
        <taxon>Eukaryota</taxon>
        <taxon>Metazoa</taxon>
        <taxon>Ecdysozoa</taxon>
        <taxon>Arthropoda</taxon>
        <taxon>Hexapoda</taxon>
        <taxon>Insecta</taxon>
        <taxon>Pterygota</taxon>
        <taxon>Neoptera</taxon>
        <taxon>Endopterygota</taxon>
        <taxon>Lepidoptera</taxon>
        <taxon>Glossata</taxon>
        <taxon>Ditrysia</taxon>
        <taxon>Papilionoidea</taxon>
        <taxon>Nymphalidae</taxon>
        <taxon>Danainae</taxon>
        <taxon>Danaini</taxon>
        <taxon>Danaina</taxon>
        <taxon>Danaus</taxon>
        <taxon>Danaus</taxon>
    </lineage>
</organism>
<dbReference type="InterPro" id="IPR040187">
    <property type="entry name" value="OCAD1/2"/>
</dbReference>
<gene>
    <name evidence="2" type="ORF">KGM_202994</name>
</gene>
<dbReference type="EMBL" id="AGBW02014274">
    <property type="protein sequence ID" value="OWR41956.1"/>
    <property type="molecule type" value="Genomic_DNA"/>
</dbReference>
<feature type="domain" description="OCIA" evidence="1">
    <location>
        <begin position="34"/>
        <end position="117"/>
    </location>
</feature>
<comment type="caution">
    <text evidence="2">The sequence shown here is derived from an EMBL/GenBank/DDBJ whole genome shotgun (WGS) entry which is preliminary data.</text>
</comment>
<evidence type="ECO:0000259" key="1">
    <source>
        <dbReference type="Pfam" id="PF07051"/>
    </source>
</evidence>
<dbReference type="Pfam" id="PF07051">
    <property type="entry name" value="OCIA"/>
    <property type="match status" value="1"/>
</dbReference>
<keyword evidence="3" id="KW-1185">Reference proteome</keyword>
<evidence type="ECO:0000313" key="3">
    <source>
        <dbReference type="Proteomes" id="UP000007151"/>
    </source>
</evidence>
<dbReference type="GO" id="GO:0005768">
    <property type="term" value="C:endosome"/>
    <property type="evidence" value="ECO:0007669"/>
    <property type="project" value="TreeGrafter"/>
</dbReference>
<name>A0A212EKE7_DANPL</name>
<dbReference type="AlphaFoldDB" id="A0A212EKE7"/>
<proteinExistence type="predicted"/>
<reference evidence="2 3" key="1">
    <citation type="journal article" date="2011" name="Cell">
        <title>The monarch butterfly genome yields insights into long-distance migration.</title>
        <authorList>
            <person name="Zhan S."/>
            <person name="Merlin C."/>
            <person name="Boore J.L."/>
            <person name="Reppert S.M."/>
        </authorList>
    </citation>
    <scope>NUCLEOTIDE SEQUENCE [LARGE SCALE GENOMIC DNA]</scope>
    <source>
        <strain evidence="2">F-2</strain>
    </source>
</reference>
<dbReference type="STRING" id="278856.A0A212EKE7"/>
<evidence type="ECO:0000313" key="2">
    <source>
        <dbReference type="EMBL" id="OWR41956.1"/>
    </source>
</evidence>
<dbReference type="Proteomes" id="UP000007151">
    <property type="component" value="Unassembled WGS sequence"/>
</dbReference>